<keyword evidence="5 6" id="KW-0472">Membrane</keyword>
<feature type="transmembrane region" description="Helical" evidence="6">
    <location>
        <begin position="63"/>
        <end position="84"/>
    </location>
</feature>
<evidence type="ECO:0000256" key="1">
    <source>
        <dbReference type="ARBA" id="ARBA00004651"/>
    </source>
</evidence>
<feature type="non-terminal residue" evidence="8">
    <location>
        <position position="1"/>
    </location>
</feature>
<dbReference type="EMBL" id="BARW01035274">
    <property type="protein sequence ID" value="GAJ19103.1"/>
    <property type="molecule type" value="Genomic_DNA"/>
</dbReference>
<evidence type="ECO:0000256" key="3">
    <source>
        <dbReference type="ARBA" id="ARBA00022692"/>
    </source>
</evidence>
<organism evidence="8">
    <name type="scientific">marine sediment metagenome</name>
    <dbReference type="NCBI Taxonomy" id="412755"/>
    <lineage>
        <taxon>unclassified sequences</taxon>
        <taxon>metagenomes</taxon>
        <taxon>ecological metagenomes</taxon>
    </lineage>
</organism>
<dbReference type="GO" id="GO:0051301">
    <property type="term" value="P:cell division"/>
    <property type="evidence" value="ECO:0007669"/>
    <property type="project" value="InterPro"/>
</dbReference>
<feature type="domain" description="ABC3 transporter permease C-terminal" evidence="7">
    <location>
        <begin position="67"/>
        <end position="187"/>
    </location>
</feature>
<feature type="transmembrane region" description="Helical" evidence="6">
    <location>
        <begin position="162"/>
        <end position="186"/>
    </location>
</feature>
<reference evidence="8" key="1">
    <citation type="journal article" date="2014" name="Front. Microbiol.">
        <title>High frequency of phylogenetically diverse reductive dehalogenase-homologous genes in deep subseafloor sedimentary metagenomes.</title>
        <authorList>
            <person name="Kawai M."/>
            <person name="Futagami T."/>
            <person name="Toyoda A."/>
            <person name="Takaki Y."/>
            <person name="Nishi S."/>
            <person name="Hori S."/>
            <person name="Arai W."/>
            <person name="Tsubouchi T."/>
            <person name="Morono Y."/>
            <person name="Uchiyama I."/>
            <person name="Ito T."/>
            <person name="Fujiyama A."/>
            <person name="Inagaki F."/>
            <person name="Takami H."/>
        </authorList>
    </citation>
    <scope>NUCLEOTIDE SEQUENCE</scope>
    <source>
        <strain evidence="8">Expedition CK06-06</strain>
    </source>
</reference>
<accession>X1UNP5</accession>
<gene>
    <name evidence="8" type="ORF">S12H4_55057</name>
</gene>
<dbReference type="AlphaFoldDB" id="X1UNP5"/>
<comment type="subcellular location">
    <subcellularLocation>
        <location evidence="1">Cell membrane</location>
        <topology evidence="1">Multi-pass membrane protein</topology>
    </subcellularLocation>
</comment>
<dbReference type="Pfam" id="PF02687">
    <property type="entry name" value="FtsX"/>
    <property type="match status" value="1"/>
</dbReference>
<evidence type="ECO:0000256" key="4">
    <source>
        <dbReference type="ARBA" id="ARBA00022989"/>
    </source>
</evidence>
<sequence length="188" mass="20944">IIENLRVNPFPSSFEATINEENISSSETLTFIQEMKEMKGVEDIQFNRDWAEKMQSLSRLAQAVGFFLGGILVLASFFIISSVIKLNVFARQEEIVILRLVGATNTFIRIPFLLEGMILGILGGLVSLLLIFFLIKFFPLYLGASLGVFSELINFRYLSLSQIIMLIATGAFIGFSGSLSSLARFLKV</sequence>
<keyword evidence="3 6" id="KW-0812">Transmembrane</keyword>
<evidence type="ECO:0000313" key="8">
    <source>
        <dbReference type="EMBL" id="GAJ19103.1"/>
    </source>
</evidence>
<evidence type="ECO:0000256" key="2">
    <source>
        <dbReference type="ARBA" id="ARBA00022475"/>
    </source>
</evidence>
<dbReference type="PANTHER" id="PTHR47755:SF1">
    <property type="entry name" value="CELL DIVISION PROTEIN FTSX"/>
    <property type="match status" value="1"/>
</dbReference>
<dbReference type="InterPro" id="IPR003838">
    <property type="entry name" value="ABC3_permease_C"/>
</dbReference>
<proteinExistence type="predicted"/>
<name>X1UNP5_9ZZZZ</name>
<protein>
    <recommendedName>
        <fullName evidence="7">ABC3 transporter permease C-terminal domain-containing protein</fullName>
    </recommendedName>
</protein>
<dbReference type="InterPro" id="IPR004513">
    <property type="entry name" value="FtsX"/>
</dbReference>
<comment type="caution">
    <text evidence="8">The sequence shown here is derived from an EMBL/GenBank/DDBJ whole genome shotgun (WGS) entry which is preliminary data.</text>
</comment>
<keyword evidence="2" id="KW-1003">Cell membrane</keyword>
<keyword evidence="4 6" id="KW-1133">Transmembrane helix</keyword>
<evidence type="ECO:0000259" key="7">
    <source>
        <dbReference type="Pfam" id="PF02687"/>
    </source>
</evidence>
<feature type="transmembrane region" description="Helical" evidence="6">
    <location>
        <begin position="96"/>
        <end position="114"/>
    </location>
</feature>
<dbReference type="GO" id="GO:0005886">
    <property type="term" value="C:plasma membrane"/>
    <property type="evidence" value="ECO:0007669"/>
    <property type="project" value="UniProtKB-SubCell"/>
</dbReference>
<evidence type="ECO:0000256" key="6">
    <source>
        <dbReference type="SAM" id="Phobius"/>
    </source>
</evidence>
<evidence type="ECO:0000256" key="5">
    <source>
        <dbReference type="ARBA" id="ARBA00023136"/>
    </source>
</evidence>
<feature type="transmembrane region" description="Helical" evidence="6">
    <location>
        <begin position="121"/>
        <end position="142"/>
    </location>
</feature>
<dbReference type="PANTHER" id="PTHR47755">
    <property type="entry name" value="CELL DIVISION PROTEIN FTSX"/>
    <property type="match status" value="1"/>
</dbReference>